<evidence type="ECO:0000313" key="8">
    <source>
        <dbReference type="EMBL" id="MFC4359174.1"/>
    </source>
</evidence>
<keyword evidence="3" id="KW-1003">Cell membrane</keyword>
<evidence type="ECO:0000256" key="3">
    <source>
        <dbReference type="ARBA" id="ARBA00022475"/>
    </source>
</evidence>
<protein>
    <submittedName>
        <fullName evidence="8">MATE family efflux transporter</fullName>
    </submittedName>
</protein>
<keyword evidence="4 7" id="KW-0812">Transmembrane</keyword>
<organism evidence="8 9">
    <name type="scientific">Halobium salinum</name>
    <dbReference type="NCBI Taxonomy" id="1364940"/>
    <lineage>
        <taxon>Archaea</taxon>
        <taxon>Methanobacteriati</taxon>
        <taxon>Methanobacteriota</taxon>
        <taxon>Stenosarchaea group</taxon>
        <taxon>Halobacteria</taxon>
        <taxon>Halobacteriales</taxon>
        <taxon>Haloferacaceae</taxon>
        <taxon>Halobium</taxon>
    </lineage>
</organism>
<feature type="transmembrane region" description="Helical" evidence="7">
    <location>
        <begin position="53"/>
        <end position="83"/>
    </location>
</feature>
<feature type="transmembrane region" description="Helical" evidence="7">
    <location>
        <begin position="386"/>
        <end position="403"/>
    </location>
</feature>
<dbReference type="InterPro" id="IPR002528">
    <property type="entry name" value="MATE_fam"/>
</dbReference>
<dbReference type="CDD" id="cd13142">
    <property type="entry name" value="MATE_like_12"/>
    <property type="match status" value="1"/>
</dbReference>
<evidence type="ECO:0000313" key="9">
    <source>
        <dbReference type="Proteomes" id="UP001595921"/>
    </source>
</evidence>
<dbReference type="EMBL" id="JBHSDS010000008">
    <property type="protein sequence ID" value="MFC4359174.1"/>
    <property type="molecule type" value="Genomic_DNA"/>
</dbReference>
<keyword evidence="2" id="KW-0813">Transport</keyword>
<proteinExistence type="predicted"/>
<dbReference type="RefSeq" id="WP_267622944.1">
    <property type="nucleotide sequence ID" value="NZ_JAODIW010000006.1"/>
</dbReference>
<keyword evidence="9" id="KW-1185">Reference proteome</keyword>
<evidence type="ECO:0000256" key="6">
    <source>
        <dbReference type="ARBA" id="ARBA00023136"/>
    </source>
</evidence>
<feature type="transmembrane region" description="Helical" evidence="7">
    <location>
        <begin position="415"/>
        <end position="438"/>
    </location>
</feature>
<sequence>MSLFKDREEFDLTSGGIAKPLFFLSLPIVVTNLMQTAYNLADTFWLGQYSTEALAAISFAFPMVFLLISFGMGISVAGSVLVAQHTGADEPRKAEYAASQTVTFAVLFSLVFGAVGYVVVGPFLSVLGASPEVLPLATGYMRIISLGLVSMFGFWVFVSLMRGYGDTITPMLVMFGSVVVNIAIDPFLIFGFESNPLFGMLSLRGLEASLFAATGYGGSGVAGAAIATVFARSLAMVVGLLIMFRGNRGVEIHLSDMAPDFGYVERLVRIGAPASVEVGGRALSVNLMLFVIGLFPTTVVAGYGIGVRVFSVVFLPAIAVARGVETMSGQNLGAEKPDRAAAANHFAAKAMFLVLAGVGVVTWVAAGPVVAVFTDDPEVLEVGTTFLRYVAPTFGFIGVMRAYTGGFRGAGKTMVAAAVSIFMLGVVRLPLAWVLARLDPANLAWLPVEAAAVVGANGIWLSFAVSNVVGATVAYLWFKTGSWREADLTERGASAAGSDD</sequence>
<dbReference type="PANTHER" id="PTHR43549:SF2">
    <property type="entry name" value="MULTIDRUG RESISTANCE PROTEIN NORM-RELATED"/>
    <property type="match status" value="1"/>
</dbReference>
<keyword evidence="5 7" id="KW-1133">Transmembrane helix</keyword>
<evidence type="ECO:0000256" key="4">
    <source>
        <dbReference type="ARBA" id="ARBA00022692"/>
    </source>
</evidence>
<keyword evidence="6 7" id="KW-0472">Membrane</keyword>
<dbReference type="InterPro" id="IPR052031">
    <property type="entry name" value="Membrane_Transporter-Flippase"/>
</dbReference>
<feature type="transmembrane region" description="Helical" evidence="7">
    <location>
        <begin position="172"/>
        <end position="192"/>
    </location>
</feature>
<dbReference type="Pfam" id="PF01554">
    <property type="entry name" value="MatE"/>
    <property type="match status" value="2"/>
</dbReference>
<feature type="transmembrane region" description="Helical" evidence="7">
    <location>
        <begin position="283"/>
        <end position="303"/>
    </location>
</feature>
<dbReference type="GO" id="GO:0005886">
    <property type="term" value="C:plasma membrane"/>
    <property type="evidence" value="ECO:0007669"/>
    <property type="project" value="UniProtKB-SubCell"/>
</dbReference>
<evidence type="ECO:0000256" key="7">
    <source>
        <dbReference type="SAM" id="Phobius"/>
    </source>
</evidence>
<dbReference type="PIRSF" id="PIRSF006603">
    <property type="entry name" value="DinF"/>
    <property type="match status" value="1"/>
</dbReference>
<evidence type="ECO:0000256" key="5">
    <source>
        <dbReference type="ARBA" id="ARBA00022989"/>
    </source>
</evidence>
<reference evidence="8 9" key="1">
    <citation type="journal article" date="2019" name="Int. J. Syst. Evol. Microbiol.">
        <title>The Global Catalogue of Microorganisms (GCM) 10K type strain sequencing project: providing services to taxonomists for standard genome sequencing and annotation.</title>
        <authorList>
            <consortium name="The Broad Institute Genomics Platform"/>
            <consortium name="The Broad Institute Genome Sequencing Center for Infectious Disease"/>
            <person name="Wu L."/>
            <person name="Ma J."/>
        </authorList>
    </citation>
    <scope>NUCLEOTIDE SEQUENCE [LARGE SCALE GENOMIC DNA]</scope>
    <source>
        <strain evidence="8 9">CGMCC 1.12553</strain>
    </source>
</reference>
<feature type="transmembrane region" description="Helical" evidence="7">
    <location>
        <begin position="21"/>
        <end position="41"/>
    </location>
</feature>
<feature type="transmembrane region" description="Helical" evidence="7">
    <location>
        <begin position="458"/>
        <end position="478"/>
    </location>
</feature>
<feature type="transmembrane region" description="Helical" evidence="7">
    <location>
        <begin position="221"/>
        <end position="244"/>
    </location>
</feature>
<dbReference type="NCBIfam" id="TIGR00797">
    <property type="entry name" value="matE"/>
    <property type="match status" value="1"/>
</dbReference>
<gene>
    <name evidence="8" type="ORF">ACFO0N_14600</name>
</gene>
<dbReference type="InterPro" id="IPR048279">
    <property type="entry name" value="MdtK-like"/>
</dbReference>
<feature type="transmembrane region" description="Helical" evidence="7">
    <location>
        <begin position="104"/>
        <end position="127"/>
    </location>
</feature>
<evidence type="ECO:0000256" key="2">
    <source>
        <dbReference type="ARBA" id="ARBA00022448"/>
    </source>
</evidence>
<comment type="subcellular location">
    <subcellularLocation>
        <location evidence="1">Cell membrane</location>
        <topology evidence="1">Multi-pass membrane protein</topology>
    </subcellularLocation>
</comment>
<name>A0ABD5PEQ1_9EURY</name>
<evidence type="ECO:0000256" key="1">
    <source>
        <dbReference type="ARBA" id="ARBA00004651"/>
    </source>
</evidence>
<dbReference type="AlphaFoldDB" id="A0ABD5PEQ1"/>
<dbReference type="Proteomes" id="UP001595921">
    <property type="component" value="Unassembled WGS sequence"/>
</dbReference>
<feature type="transmembrane region" description="Helical" evidence="7">
    <location>
        <begin position="346"/>
        <end position="366"/>
    </location>
</feature>
<comment type="caution">
    <text evidence="8">The sequence shown here is derived from an EMBL/GenBank/DDBJ whole genome shotgun (WGS) entry which is preliminary data.</text>
</comment>
<dbReference type="PANTHER" id="PTHR43549">
    <property type="entry name" value="MULTIDRUG RESISTANCE PROTEIN YPNP-RELATED"/>
    <property type="match status" value="1"/>
</dbReference>
<feature type="transmembrane region" description="Helical" evidence="7">
    <location>
        <begin position="139"/>
        <end position="160"/>
    </location>
</feature>
<accession>A0ABD5PEQ1</accession>